<feature type="domain" description="RING-type" evidence="1">
    <location>
        <begin position="4"/>
        <end position="44"/>
    </location>
</feature>
<dbReference type="EMBL" id="MN740424">
    <property type="protein sequence ID" value="QHU05894.1"/>
    <property type="molecule type" value="Genomic_DNA"/>
</dbReference>
<dbReference type="InterPro" id="IPR001841">
    <property type="entry name" value="Znf_RING"/>
</dbReference>
<name>A0A6C0JQA4_9ZZZZ</name>
<protein>
    <recommendedName>
        <fullName evidence="1">RING-type domain-containing protein</fullName>
    </recommendedName>
</protein>
<accession>A0A6C0JQA4</accession>
<dbReference type="PROSITE" id="PS50089">
    <property type="entry name" value="ZF_RING_2"/>
    <property type="match status" value="1"/>
</dbReference>
<sequence length="141" mass="16922">MPLCIVCNNKSTKQIFNCCKVRLHTKCVSSYLDKFSMRKCPTCNKKTKYYKTRFNDKENIFVQKVKCFLGKLNNISMSDTDARKLIIVDMFEYISKNTYFFSKNENIKQVVKKKLTEFYIVDEWAEANTIYHRLFKRYIKV</sequence>
<proteinExistence type="predicted"/>
<evidence type="ECO:0000259" key="1">
    <source>
        <dbReference type="PROSITE" id="PS50089"/>
    </source>
</evidence>
<organism evidence="2">
    <name type="scientific">viral metagenome</name>
    <dbReference type="NCBI Taxonomy" id="1070528"/>
    <lineage>
        <taxon>unclassified sequences</taxon>
        <taxon>metagenomes</taxon>
        <taxon>organismal metagenomes</taxon>
    </lineage>
</organism>
<reference evidence="2" key="1">
    <citation type="journal article" date="2020" name="Nature">
        <title>Giant virus diversity and host interactions through global metagenomics.</title>
        <authorList>
            <person name="Schulz F."/>
            <person name="Roux S."/>
            <person name="Paez-Espino D."/>
            <person name="Jungbluth S."/>
            <person name="Walsh D.A."/>
            <person name="Denef V.J."/>
            <person name="McMahon K.D."/>
            <person name="Konstantinidis K.T."/>
            <person name="Eloe-Fadrosh E.A."/>
            <person name="Kyrpides N.C."/>
            <person name="Woyke T."/>
        </authorList>
    </citation>
    <scope>NUCLEOTIDE SEQUENCE</scope>
    <source>
        <strain evidence="2">GVMAG-M-3300027736-24</strain>
    </source>
</reference>
<dbReference type="AlphaFoldDB" id="A0A6C0JQA4"/>
<evidence type="ECO:0000313" key="2">
    <source>
        <dbReference type="EMBL" id="QHU05894.1"/>
    </source>
</evidence>